<dbReference type="EMBL" id="JAVRRG010000469">
    <property type="protein sequence ID" value="KAK5069250.1"/>
    <property type="molecule type" value="Genomic_DNA"/>
</dbReference>
<dbReference type="SUPFAM" id="SSF51735">
    <property type="entry name" value="NAD(P)-binding Rossmann-fold domains"/>
    <property type="match status" value="1"/>
</dbReference>
<evidence type="ECO:0000313" key="3">
    <source>
        <dbReference type="EMBL" id="KAK5069250.1"/>
    </source>
</evidence>
<comment type="similarity">
    <text evidence="1">Belongs to the short-chain dehydrogenases/reductases (SDR) family.</text>
</comment>
<dbReference type="InterPro" id="IPR036291">
    <property type="entry name" value="NAD(P)-bd_dom_sf"/>
</dbReference>
<dbReference type="Proteomes" id="UP001345013">
    <property type="component" value="Unassembled WGS sequence"/>
</dbReference>
<dbReference type="InterPro" id="IPR002347">
    <property type="entry name" value="SDR_fam"/>
</dbReference>
<gene>
    <name evidence="3" type="ORF">LTR24_010719</name>
</gene>
<dbReference type="Pfam" id="PF00106">
    <property type="entry name" value="adh_short"/>
    <property type="match status" value="1"/>
</dbReference>
<evidence type="ECO:0000256" key="2">
    <source>
        <dbReference type="ARBA" id="ARBA00023002"/>
    </source>
</evidence>
<reference evidence="3 4" key="1">
    <citation type="submission" date="2023-08" db="EMBL/GenBank/DDBJ databases">
        <title>Black Yeasts Isolated from many extreme environments.</title>
        <authorList>
            <person name="Coleine C."/>
            <person name="Stajich J.E."/>
            <person name="Selbmann L."/>
        </authorList>
    </citation>
    <scope>NUCLEOTIDE SEQUENCE [LARGE SCALE GENOMIC DNA]</scope>
    <source>
        <strain evidence="3 4">CCFEE 5885</strain>
    </source>
</reference>
<accession>A0ABR0JSY3</accession>
<keyword evidence="4" id="KW-1185">Reference proteome</keyword>
<evidence type="ECO:0000313" key="4">
    <source>
        <dbReference type="Proteomes" id="UP001345013"/>
    </source>
</evidence>
<proteinExistence type="inferred from homology"/>
<protein>
    <recommendedName>
        <fullName evidence="5">Short-chain dehydrogenase</fullName>
    </recommendedName>
</protein>
<evidence type="ECO:0008006" key="5">
    <source>
        <dbReference type="Google" id="ProtNLM"/>
    </source>
</evidence>
<sequence>MSRSVKGKSVIITGAGSGINLEFARVLLQNGCNVLFGDLALRPEAEKLIKEYSNKSGGPKAVFYKTNVVS</sequence>
<name>A0ABR0JSY3_9EURO</name>
<organism evidence="3 4">
    <name type="scientific">Lithohypha guttulata</name>
    <dbReference type="NCBI Taxonomy" id="1690604"/>
    <lineage>
        <taxon>Eukaryota</taxon>
        <taxon>Fungi</taxon>
        <taxon>Dikarya</taxon>
        <taxon>Ascomycota</taxon>
        <taxon>Pezizomycotina</taxon>
        <taxon>Eurotiomycetes</taxon>
        <taxon>Chaetothyriomycetidae</taxon>
        <taxon>Chaetothyriales</taxon>
        <taxon>Trichomeriaceae</taxon>
        <taxon>Lithohypha</taxon>
    </lineage>
</organism>
<comment type="caution">
    <text evidence="3">The sequence shown here is derived from an EMBL/GenBank/DDBJ whole genome shotgun (WGS) entry which is preliminary data.</text>
</comment>
<keyword evidence="2" id="KW-0560">Oxidoreductase</keyword>
<dbReference type="PANTHER" id="PTHR44229">
    <property type="entry name" value="15-HYDROXYPROSTAGLANDIN DEHYDROGENASE [NAD(+)]"/>
    <property type="match status" value="1"/>
</dbReference>
<dbReference type="Gene3D" id="3.40.50.720">
    <property type="entry name" value="NAD(P)-binding Rossmann-like Domain"/>
    <property type="match status" value="1"/>
</dbReference>
<dbReference type="PANTHER" id="PTHR44229:SF4">
    <property type="entry name" value="15-HYDROXYPROSTAGLANDIN DEHYDROGENASE [NAD(+)]"/>
    <property type="match status" value="1"/>
</dbReference>
<evidence type="ECO:0000256" key="1">
    <source>
        <dbReference type="ARBA" id="ARBA00006484"/>
    </source>
</evidence>